<dbReference type="EMBL" id="VSSQ01039474">
    <property type="protein sequence ID" value="MPM92541.1"/>
    <property type="molecule type" value="Genomic_DNA"/>
</dbReference>
<accession>A0A645DT90</accession>
<name>A0A645DT90_9ZZZZ</name>
<evidence type="ECO:0000313" key="1">
    <source>
        <dbReference type="EMBL" id="MPM92541.1"/>
    </source>
</evidence>
<dbReference type="AlphaFoldDB" id="A0A645DT90"/>
<gene>
    <name evidence="1" type="ORF">SDC9_139676</name>
</gene>
<organism evidence="1">
    <name type="scientific">bioreactor metagenome</name>
    <dbReference type="NCBI Taxonomy" id="1076179"/>
    <lineage>
        <taxon>unclassified sequences</taxon>
        <taxon>metagenomes</taxon>
        <taxon>ecological metagenomes</taxon>
    </lineage>
</organism>
<proteinExistence type="predicted"/>
<reference evidence="1" key="1">
    <citation type="submission" date="2019-08" db="EMBL/GenBank/DDBJ databases">
        <authorList>
            <person name="Kucharzyk K."/>
            <person name="Murdoch R.W."/>
            <person name="Higgins S."/>
            <person name="Loffler F."/>
        </authorList>
    </citation>
    <scope>NUCLEOTIDE SEQUENCE</scope>
</reference>
<sequence length="199" mass="23326">MLLQQPTGGVLHSVCYDRRESYRESLREFRKRGHRKVFFVSYEYDPYAELFLQIAAEEKVEAENFLFSTTRRGQMERIPEFAGREPAALLYNINNAVLLDRIFDFLRELGRERLPEVIEGYSRPHEEIFAGGNVIGYIHVPFQELIKQIAARSVEIAKHPGETHQEILVPTHFVRPEEIGAVRERDRQDLFFISMEEVD</sequence>
<protein>
    <submittedName>
        <fullName evidence="1">Uncharacterized protein</fullName>
    </submittedName>
</protein>
<comment type="caution">
    <text evidence="1">The sequence shown here is derived from an EMBL/GenBank/DDBJ whole genome shotgun (WGS) entry which is preliminary data.</text>
</comment>